<evidence type="ECO:0000313" key="3">
    <source>
        <dbReference type="Proteomes" id="UP000248066"/>
    </source>
</evidence>
<dbReference type="AlphaFoldDB" id="A0A2W0H8J5"/>
<organism evidence="2 3">
    <name type="scientific">Alteribacter lacisalsi</name>
    <dbReference type="NCBI Taxonomy" id="2045244"/>
    <lineage>
        <taxon>Bacteria</taxon>
        <taxon>Bacillati</taxon>
        <taxon>Bacillota</taxon>
        <taxon>Bacilli</taxon>
        <taxon>Bacillales</taxon>
        <taxon>Bacillaceae</taxon>
        <taxon>Alteribacter</taxon>
    </lineage>
</organism>
<dbReference type="OrthoDB" id="2111682at2"/>
<sequence>MPSLTHHLTALAIKFVITGFVLILIFPVFYSESMWGTIVLTAIITVGSYVLGDLALLRISSNLATCIFDFAFVTGVLMVIGPVFYGFTSIWVAMLAATLVITGEFVIHKYVQRFVFGLVDSEEPSPVE</sequence>
<keyword evidence="1" id="KW-1133">Transmembrane helix</keyword>
<dbReference type="EMBL" id="PDOF01000001">
    <property type="protein sequence ID" value="PYZ97487.1"/>
    <property type="molecule type" value="Genomic_DNA"/>
</dbReference>
<keyword evidence="3" id="KW-1185">Reference proteome</keyword>
<keyword evidence="1" id="KW-0812">Transmembrane</keyword>
<feature type="transmembrane region" description="Helical" evidence="1">
    <location>
        <begin position="36"/>
        <end position="56"/>
    </location>
</feature>
<accession>A0A2W0H8J5</accession>
<feature type="transmembrane region" description="Helical" evidence="1">
    <location>
        <begin position="90"/>
        <end position="107"/>
    </location>
</feature>
<evidence type="ECO:0000256" key="1">
    <source>
        <dbReference type="SAM" id="Phobius"/>
    </source>
</evidence>
<dbReference type="Pfam" id="PF10710">
    <property type="entry name" value="DUF2512"/>
    <property type="match status" value="1"/>
</dbReference>
<comment type="caution">
    <text evidence="2">The sequence shown here is derived from an EMBL/GenBank/DDBJ whole genome shotgun (WGS) entry which is preliminary data.</text>
</comment>
<name>A0A2W0H8J5_9BACI</name>
<dbReference type="InterPro" id="IPR019649">
    <property type="entry name" value="DUF2512"/>
</dbReference>
<feature type="transmembrane region" description="Helical" evidence="1">
    <location>
        <begin position="12"/>
        <end position="30"/>
    </location>
</feature>
<dbReference type="Proteomes" id="UP000248066">
    <property type="component" value="Unassembled WGS sequence"/>
</dbReference>
<protein>
    <recommendedName>
        <fullName evidence="4">DUF2512 family protein</fullName>
    </recommendedName>
</protein>
<evidence type="ECO:0000313" key="2">
    <source>
        <dbReference type="EMBL" id="PYZ97487.1"/>
    </source>
</evidence>
<keyword evidence="1" id="KW-0472">Membrane</keyword>
<evidence type="ECO:0008006" key="4">
    <source>
        <dbReference type="Google" id="ProtNLM"/>
    </source>
</evidence>
<gene>
    <name evidence="2" type="ORF">CR205_02505</name>
</gene>
<proteinExistence type="predicted"/>
<reference evidence="2 3" key="1">
    <citation type="submission" date="2017-10" db="EMBL/GenBank/DDBJ databases">
        <title>Bacillus sp. nov., a halophilic bacterium isolated from a Yangshapao Lake.</title>
        <authorList>
            <person name="Wang H."/>
        </authorList>
    </citation>
    <scope>NUCLEOTIDE SEQUENCE [LARGE SCALE GENOMIC DNA]</scope>
    <source>
        <strain evidence="2 3">YSP-3</strain>
    </source>
</reference>
<feature type="transmembrane region" description="Helical" evidence="1">
    <location>
        <begin position="63"/>
        <end position="84"/>
    </location>
</feature>
<dbReference type="RefSeq" id="WP_110516617.1">
    <property type="nucleotide sequence ID" value="NZ_PDOF01000001.1"/>
</dbReference>